<keyword evidence="11" id="KW-1185">Reference proteome</keyword>
<comment type="catalytic activity">
    <reaction evidence="1">
        <text>3',5'-cyclic GMP + H2O = GMP + H(+)</text>
        <dbReference type="Rhea" id="RHEA:16957"/>
        <dbReference type="ChEBI" id="CHEBI:15377"/>
        <dbReference type="ChEBI" id="CHEBI:15378"/>
        <dbReference type="ChEBI" id="CHEBI:57746"/>
        <dbReference type="ChEBI" id="CHEBI:58115"/>
        <dbReference type="EC" id="3.1.4.35"/>
    </reaction>
</comment>
<dbReference type="GO" id="GO:0045742">
    <property type="term" value="P:positive regulation of epidermal growth factor receptor signaling pathway"/>
    <property type="evidence" value="ECO:0007669"/>
    <property type="project" value="TreeGrafter"/>
</dbReference>
<name>A0A8C5QJC9_9ANUR</name>
<feature type="region of interest" description="Disordered" evidence="9">
    <location>
        <begin position="54"/>
        <end position="138"/>
    </location>
</feature>
<keyword evidence="7" id="KW-0844">Vision</keyword>
<feature type="compositionally biased region" description="Acidic residues" evidence="9">
    <location>
        <begin position="74"/>
        <end position="99"/>
    </location>
</feature>
<dbReference type="Proteomes" id="UP000694569">
    <property type="component" value="Unplaced"/>
</dbReference>
<dbReference type="InterPro" id="IPR037030">
    <property type="entry name" value="PDE6_gamma_sf"/>
</dbReference>
<evidence type="ECO:0000256" key="6">
    <source>
        <dbReference type="ARBA" id="ARBA00022801"/>
    </source>
</evidence>
<keyword evidence="5" id="KW-0716">Sensory transduction</keyword>
<dbReference type="Gene3D" id="4.10.1120.10">
    <property type="entry name" value="Retinal cGMP phosphodiesterase, gamma subunit"/>
    <property type="match status" value="1"/>
</dbReference>
<reference evidence="10" key="1">
    <citation type="submission" date="2025-08" db="UniProtKB">
        <authorList>
            <consortium name="Ensembl"/>
        </authorList>
    </citation>
    <scope>IDENTIFICATION</scope>
</reference>
<feature type="compositionally biased region" description="Basic residues" evidence="9">
    <location>
        <begin position="107"/>
        <end position="124"/>
    </location>
</feature>
<dbReference type="AlphaFoldDB" id="A0A8C5QJC9"/>
<evidence type="ECO:0000256" key="9">
    <source>
        <dbReference type="SAM" id="MobiDB-lite"/>
    </source>
</evidence>
<dbReference type="Pfam" id="PF04868">
    <property type="entry name" value="PDE6_gamma"/>
    <property type="match status" value="1"/>
</dbReference>
<feature type="compositionally biased region" description="Basic and acidic residues" evidence="9">
    <location>
        <begin position="22"/>
        <end position="37"/>
    </location>
</feature>
<dbReference type="GO" id="GO:0042622">
    <property type="term" value="C:photoreceptor outer segment membrane"/>
    <property type="evidence" value="ECO:0007669"/>
    <property type="project" value="TreeGrafter"/>
</dbReference>
<dbReference type="Ensembl" id="ENSLLET00000040146.1">
    <property type="protein sequence ID" value="ENSLLEP00000038615.1"/>
    <property type="gene ID" value="ENSLLEG00000024515.1"/>
</dbReference>
<reference evidence="10" key="2">
    <citation type="submission" date="2025-09" db="UniProtKB">
        <authorList>
            <consortium name="Ensembl"/>
        </authorList>
    </citation>
    <scope>IDENTIFICATION</scope>
</reference>
<proteinExistence type="inferred from homology"/>
<keyword evidence="4" id="KW-0140">cGMP</keyword>
<evidence type="ECO:0000256" key="1">
    <source>
        <dbReference type="ARBA" id="ARBA00000583"/>
    </source>
</evidence>
<sequence length="172" mass="19215">MAEENTEPAAPVVPAAVTVSEPETKEVETEEETKVQTKFDPLADLNEFARVETKVPMKVETKVEEENDVKNEEKEEQEEEDANPGESIDEENEPQEENEAPVAKHGMTPRKGPRFKQRQSKNFKSKPPTKGVIGFGEEIPGMDGLGTDITVICPWEAFSHLELHELAQFGII</sequence>
<evidence type="ECO:0000313" key="10">
    <source>
        <dbReference type="Ensembl" id="ENSLLEP00000038615.1"/>
    </source>
</evidence>
<feature type="region of interest" description="Disordered" evidence="9">
    <location>
        <begin position="1"/>
        <end position="40"/>
    </location>
</feature>
<dbReference type="GO" id="GO:0030553">
    <property type="term" value="F:cGMP binding"/>
    <property type="evidence" value="ECO:0007669"/>
    <property type="project" value="InterPro"/>
</dbReference>
<dbReference type="GO" id="GO:0045745">
    <property type="term" value="P:positive regulation of G protein-coupled receptor signaling pathway"/>
    <property type="evidence" value="ECO:0007669"/>
    <property type="project" value="TreeGrafter"/>
</dbReference>
<evidence type="ECO:0000256" key="7">
    <source>
        <dbReference type="ARBA" id="ARBA00023305"/>
    </source>
</evidence>
<dbReference type="EC" id="3.1.4.35" evidence="3"/>
<keyword evidence="6" id="KW-0378">Hydrolase</keyword>
<comment type="similarity">
    <text evidence="2">Belongs to the rod/cone cGMP-PDE gamma subunit family.</text>
</comment>
<protein>
    <recommendedName>
        <fullName evidence="3">3',5'-cyclic-GMP phosphodiesterase</fullName>
        <ecNumber evidence="3">3.1.4.35</ecNumber>
    </recommendedName>
</protein>
<evidence type="ECO:0000256" key="4">
    <source>
        <dbReference type="ARBA" id="ARBA00022535"/>
    </source>
</evidence>
<accession>A0A8C5QJC9</accession>
<feature type="compositionally biased region" description="Low complexity" evidence="9">
    <location>
        <begin position="7"/>
        <end position="21"/>
    </location>
</feature>
<dbReference type="GeneTree" id="ENSGT00390000013260"/>
<evidence type="ECO:0000256" key="8">
    <source>
        <dbReference type="ARBA" id="ARBA00025377"/>
    </source>
</evidence>
<dbReference type="GO" id="GO:0047555">
    <property type="term" value="F:3',5'-cyclic-GMP phosphodiesterase activity"/>
    <property type="evidence" value="ECO:0007669"/>
    <property type="project" value="UniProtKB-EC"/>
</dbReference>
<evidence type="ECO:0000256" key="5">
    <source>
        <dbReference type="ARBA" id="ARBA00022606"/>
    </source>
</evidence>
<dbReference type="InterPro" id="IPR006952">
    <property type="entry name" value="PDE6_gamma"/>
</dbReference>
<feature type="compositionally biased region" description="Basic and acidic residues" evidence="9">
    <location>
        <begin position="54"/>
        <end position="73"/>
    </location>
</feature>
<comment type="function">
    <text evidence="8">Participates in processes of transmission and amplification of the visual signal. cGMP-PDEs are the effector molecules in G-protein-mediated phototransduction in vertebrate rods and cones.</text>
</comment>
<dbReference type="PANTHER" id="PTHR12122">
    <property type="entry name" value="RETINAL CONE RHODOPSIN-SENSITIVE CGMP 3',5'-CYCLIC PHOSPHODIESTERASE GAMMA-SUBUNIT-RELATED"/>
    <property type="match status" value="1"/>
</dbReference>
<evidence type="ECO:0000256" key="2">
    <source>
        <dbReference type="ARBA" id="ARBA00006377"/>
    </source>
</evidence>
<evidence type="ECO:0000256" key="3">
    <source>
        <dbReference type="ARBA" id="ARBA00012319"/>
    </source>
</evidence>
<dbReference type="GO" id="GO:0007601">
    <property type="term" value="P:visual perception"/>
    <property type="evidence" value="ECO:0007669"/>
    <property type="project" value="UniProtKB-KW"/>
</dbReference>
<organism evidence="10 11">
    <name type="scientific">Leptobrachium leishanense</name>
    <name type="common">Leishan spiny toad</name>
    <dbReference type="NCBI Taxonomy" id="445787"/>
    <lineage>
        <taxon>Eukaryota</taxon>
        <taxon>Metazoa</taxon>
        <taxon>Chordata</taxon>
        <taxon>Craniata</taxon>
        <taxon>Vertebrata</taxon>
        <taxon>Euteleostomi</taxon>
        <taxon>Amphibia</taxon>
        <taxon>Batrachia</taxon>
        <taxon>Anura</taxon>
        <taxon>Pelobatoidea</taxon>
        <taxon>Megophryidae</taxon>
        <taxon>Leptobrachium</taxon>
    </lineage>
</organism>
<evidence type="ECO:0000313" key="11">
    <source>
        <dbReference type="Proteomes" id="UP000694569"/>
    </source>
</evidence>